<dbReference type="AlphaFoldDB" id="A0A1I7Z5Y1"/>
<evidence type="ECO:0000313" key="1">
    <source>
        <dbReference type="Proteomes" id="UP000095287"/>
    </source>
</evidence>
<protein>
    <submittedName>
        <fullName evidence="2">Transcriptional regulator</fullName>
    </submittedName>
</protein>
<reference evidence="2" key="1">
    <citation type="submission" date="2016-11" db="UniProtKB">
        <authorList>
            <consortium name="WormBaseParasite"/>
        </authorList>
    </citation>
    <scope>IDENTIFICATION</scope>
</reference>
<organism evidence="1 2">
    <name type="scientific">Steinernema glaseri</name>
    <dbReference type="NCBI Taxonomy" id="37863"/>
    <lineage>
        <taxon>Eukaryota</taxon>
        <taxon>Metazoa</taxon>
        <taxon>Ecdysozoa</taxon>
        <taxon>Nematoda</taxon>
        <taxon>Chromadorea</taxon>
        <taxon>Rhabditida</taxon>
        <taxon>Tylenchina</taxon>
        <taxon>Panagrolaimomorpha</taxon>
        <taxon>Strongyloidoidea</taxon>
        <taxon>Steinernematidae</taxon>
        <taxon>Steinernema</taxon>
    </lineage>
</organism>
<keyword evidence="1" id="KW-1185">Reference proteome</keyword>
<name>A0A1I7Z5Y1_9BILA</name>
<dbReference type="Proteomes" id="UP000095287">
    <property type="component" value="Unplaced"/>
</dbReference>
<dbReference type="WBParaSite" id="L893_g23157.t1">
    <property type="protein sequence ID" value="L893_g23157.t1"/>
    <property type="gene ID" value="L893_g23157"/>
</dbReference>
<proteinExistence type="predicted"/>
<sequence>MTLLLWSRHENSPEPGREYRQYFQPGKTKLLEIGAVIMHADRADKYDYSVENTRVQITEIVSENTFLGDSVRETISMTLNQLKIHPYWCLNLLKTMIRTCSKKPKKRHL</sequence>
<evidence type="ECO:0000313" key="2">
    <source>
        <dbReference type="WBParaSite" id="L893_g23157.t1"/>
    </source>
</evidence>
<accession>A0A1I7Z5Y1</accession>